<dbReference type="EMBL" id="BQXS01003008">
    <property type="protein sequence ID" value="GKT33594.1"/>
    <property type="molecule type" value="Genomic_DNA"/>
</dbReference>
<reference evidence="1" key="1">
    <citation type="submission" date="2022-03" db="EMBL/GenBank/DDBJ databases">
        <title>Draft genome sequence of Aduncisulcus paluster, a free-living microaerophilic Fornicata.</title>
        <authorList>
            <person name="Yuyama I."/>
            <person name="Kume K."/>
            <person name="Tamura T."/>
            <person name="Inagaki Y."/>
            <person name="Hashimoto T."/>
        </authorList>
    </citation>
    <scope>NUCLEOTIDE SEQUENCE</scope>
    <source>
        <strain evidence="1">NY0171</strain>
    </source>
</reference>
<proteinExistence type="predicted"/>
<keyword evidence="2" id="KW-1185">Reference proteome</keyword>
<accession>A0ABQ5KQ69</accession>
<gene>
    <name evidence="1" type="ORF">ADUPG1_002547</name>
</gene>
<feature type="non-terminal residue" evidence="1">
    <location>
        <position position="1"/>
    </location>
</feature>
<sequence>KHDSQTSSRISCVVCFEAEHIPYVHSARGIPDIHDSTTVRYGPEQGASCIAYRGAFTYLVPEILCNLCRNLVFWTAALFAGYRCLWRTGSLPHLERGCA</sequence>
<dbReference type="Proteomes" id="UP001057375">
    <property type="component" value="Unassembled WGS sequence"/>
</dbReference>
<name>A0ABQ5KQ69_9EUKA</name>
<organism evidence="1 2">
    <name type="scientific">Aduncisulcus paluster</name>
    <dbReference type="NCBI Taxonomy" id="2918883"/>
    <lineage>
        <taxon>Eukaryota</taxon>
        <taxon>Metamonada</taxon>
        <taxon>Carpediemonas-like organisms</taxon>
        <taxon>Aduncisulcus</taxon>
    </lineage>
</organism>
<evidence type="ECO:0000313" key="2">
    <source>
        <dbReference type="Proteomes" id="UP001057375"/>
    </source>
</evidence>
<protein>
    <submittedName>
        <fullName evidence="1">Uncharacterized protein</fullName>
    </submittedName>
</protein>
<evidence type="ECO:0000313" key="1">
    <source>
        <dbReference type="EMBL" id="GKT33594.1"/>
    </source>
</evidence>
<comment type="caution">
    <text evidence="1">The sequence shown here is derived from an EMBL/GenBank/DDBJ whole genome shotgun (WGS) entry which is preliminary data.</text>
</comment>